<evidence type="ECO:0000256" key="9">
    <source>
        <dbReference type="RuleBase" id="RU003357"/>
    </source>
</evidence>
<keyword evidence="3" id="KW-0732">Signal</keyword>
<keyword evidence="7 12" id="KW-0675">Receptor</keyword>
<keyword evidence="8 9" id="KW-0472">Membrane</keyword>
<evidence type="ECO:0000256" key="7">
    <source>
        <dbReference type="ARBA" id="ARBA00023170"/>
    </source>
</evidence>
<protein>
    <submittedName>
        <fullName evidence="12">TonB-dependent siderophore receptor</fullName>
    </submittedName>
</protein>
<organism evidence="12 13">
    <name type="scientific">Sphingomicrobium clamense</name>
    <dbReference type="NCBI Taxonomy" id="2851013"/>
    <lineage>
        <taxon>Bacteria</taxon>
        <taxon>Pseudomonadati</taxon>
        <taxon>Pseudomonadota</taxon>
        <taxon>Alphaproteobacteria</taxon>
        <taxon>Sphingomonadales</taxon>
        <taxon>Sphingomonadaceae</taxon>
        <taxon>Sphingomicrobium</taxon>
    </lineage>
</organism>
<evidence type="ECO:0000313" key="13">
    <source>
        <dbReference type="Proteomes" id="UP000698028"/>
    </source>
</evidence>
<keyword evidence="2" id="KW-0410">Iron transport</keyword>
<dbReference type="EMBL" id="JAHVAH010000001">
    <property type="protein sequence ID" value="MBW0144283.1"/>
    <property type="molecule type" value="Genomic_DNA"/>
</dbReference>
<dbReference type="InterPro" id="IPR010105">
    <property type="entry name" value="TonB_sidphr_rcpt"/>
</dbReference>
<evidence type="ECO:0000256" key="3">
    <source>
        <dbReference type="ARBA" id="ARBA00022729"/>
    </source>
</evidence>
<dbReference type="NCBIfam" id="TIGR01783">
    <property type="entry name" value="TonB-siderophor"/>
    <property type="match status" value="1"/>
</dbReference>
<keyword evidence="8" id="KW-1134">Transmembrane beta strand</keyword>
<keyword evidence="8" id="KW-0812">Transmembrane</keyword>
<feature type="domain" description="TonB-dependent receptor-like beta-barrel" evidence="10">
    <location>
        <begin position="173"/>
        <end position="625"/>
    </location>
</feature>
<reference evidence="12 13" key="1">
    <citation type="submission" date="2021-07" db="EMBL/GenBank/DDBJ databases">
        <title>The draft genome sequence of Sphingomicrobium sp. B8.</title>
        <authorList>
            <person name="Mu L."/>
        </authorList>
    </citation>
    <scope>NUCLEOTIDE SEQUENCE [LARGE SCALE GENOMIC DNA]</scope>
    <source>
        <strain evidence="12 13">B8</strain>
    </source>
</reference>
<keyword evidence="13" id="KW-1185">Reference proteome</keyword>
<proteinExistence type="inferred from homology"/>
<comment type="similarity">
    <text evidence="1 8 9">Belongs to the TonB-dependent receptor family.</text>
</comment>
<evidence type="ECO:0000256" key="1">
    <source>
        <dbReference type="ARBA" id="ARBA00009810"/>
    </source>
</evidence>
<dbReference type="PANTHER" id="PTHR32552">
    <property type="entry name" value="FERRICHROME IRON RECEPTOR-RELATED"/>
    <property type="match status" value="1"/>
</dbReference>
<evidence type="ECO:0000256" key="5">
    <source>
        <dbReference type="ARBA" id="ARBA00023065"/>
    </source>
</evidence>
<evidence type="ECO:0000256" key="4">
    <source>
        <dbReference type="ARBA" id="ARBA00023004"/>
    </source>
</evidence>
<keyword evidence="4" id="KW-0408">Iron</keyword>
<gene>
    <name evidence="12" type="ORF">KTQ36_03115</name>
</gene>
<evidence type="ECO:0000256" key="6">
    <source>
        <dbReference type="ARBA" id="ARBA00023077"/>
    </source>
</evidence>
<keyword evidence="8" id="KW-0813">Transport</keyword>
<evidence type="ECO:0000259" key="10">
    <source>
        <dbReference type="Pfam" id="PF00593"/>
    </source>
</evidence>
<evidence type="ECO:0000259" key="11">
    <source>
        <dbReference type="Pfam" id="PF07715"/>
    </source>
</evidence>
<comment type="caution">
    <text evidence="12">The sequence shown here is derived from an EMBL/GenBank/DDBJ whole genome shotgun (WGS) entry which is preliminary data.</text>
</comment>
<evidence type="ECO:0000313" key="12">
    <source>
        <dbReference type="EMBL" id="MBW0144283.1"/>
    </source>
</evidence>
<dbReference type="CDD" id="cd01347">
    <property type="entry name" value="ligand_gated_channel"/>
    <property type="match status" value="1"/>
</dbReference>
<evidence type="ECO:0000256" key="8">
    <source>
        <dbReference type="PROSITE-ProRule" id="PRU01360"/>
    </source>
</evidence>
<name>A0ABS6V405_9SPHN</name>
<keyword evidence="5" id="KW-0406">Ion transport</keyword>
<dbReference type="Proteomes" id="UP000698028">
    <property type="component" value="Unassembled WGS sequence"/>
</dbReference>
<dbReference type="Pfam" id="PF07715">
    <property type="entry name" value="Plug"/>
    <property type="match status" value="1"/>
</dbReference>
<evidence type="ECO:0000256" key="2">
    <source>
        <dbReference type="ARBA" id="ARBA00022496"/>
    </source>
</evidence>
<dbReference type="Pfam" id="PF00593">
    <property type="entry name" value="TonB_dep_Rec_b-barrel"/>
    <property type="match status" value="1"/>
</dbReference>
<keyword evidence="8" id="KW-0998">Cell outer membrane</keyword>
<dbReference type="InterPro" id="IPR000531">
    <property type="entry name" value="Beta-barrel_TonB"/>
</dbReference>
<keyword evidence="6 9" id="KW-0798">TonB box</keyword>
<dbReference type="PROSITE" id="PS52016">
    <property type="entry name" value="TONB_DEPENDENT_REC_3"/>
    <property type="match status" value="1"/>
</dbReference>
<dbReference type="InterPro" id="IPR012910">
    <property type="entry name" value="Plug_dom"/>
</dbReference>
<feature type="domain" description="TonB-dependent receptor plug" evidence="11">
    <location>
        <begin position="7"/>
        <end position="103"/>
    </location>
</feature>
<dbReference type="InterPro" id="IPR039426">
    <property type="entry name" value="TonB-dep_rcpt-like"/>
</dbReference>
<comment type="subcellular location">
    <subcellularLocation>
        <location evidence="8">Cell outer membrane</location>
        <topology evidence="8">Multi-pass membrane protein</topology>
    </subcellularLocation>
</comment>
<accession>A0ABS6V405</accession>
<sequence length="656" mass="72241">MKTDTPLIDTPQSVSVVTAEQINDQALRSIGDVARYVPGIAMESGEGHRDAIVIRGNLSTADFFTDGLRDDVQHYRGLYNVERVEVLKGPNALVFGRGGGGGIVNRVLKRPFHERYATGAFSIDQYGAGSAQIDLNSPLTLSSEGRLNAVYERLDNFRSIEGERWAINPTVSWHFGADTDLDLGYEYAHDERDVDRGLPPAFEGTIDDPARAVEDFDETFFGIRGVNRSDFDKHVVDAKLTHRFSDAVTFTSKALYGDYDKIYTNAVPSSAVTDENTVKVSGYQDFTRRQNMLWQNDLVARFATGALEHTLLVGIDYANQDTDAGRLRGFFDTLPADQKSANGRETFVPLADPFVIPDLTFRGGSGERNAHTDAEAIGVYVQNQVEIGEHIELIAGLRLDWVDIRVQDFIGGTDLSREDSLWSPRLGLVVKPQDNVSLYASWSRSYLPQSGDQFASLSPTTAALEPEKFTNYEAGVKWEIQPGLDLTVAAFQLDRTNTRSIDPVTLDTVLTGEQRTKGVEFEVNGKIGRLSLAGGVSILDAEITEDTASAPAGRTTPDAPDFEASLWGRYDVTDRFGLGAGISHRSSVFASYTNEVMIDPLTTVDVAAYYDLSERIALQVNVDNLFDEKGIEFGHGDNNLHPVDDRTVRGSIRFAF</sequence>
<dbReference type="PANTHER" id="PTHR32552:SF68">
    <property type="entry name" value="FERRICHROME OUTER MEMBRANE TRANSPORTER_PHAGE RECEPTOR"/>
    <property type="match status" value="1"/>
</dbReference>